<protein>
    <submittedName>
        <fullName evidence="4">PilX-like prepilin protein</fullName>
    </submittedName>
</protein>
<dbReference type="Pfam" id="PF14341">
    <property type="entry name" value="PilX_N"/>
    <property type="match status" value="1"/>
</dbReference>
<proteinExistence type="predicted"/>
<reference evidence="5" key="1">
    <citation type="submission" date="2017-08" db="EMBL/GenBank/DDBJ databases">
        <authorList>
            <person name="Varghese N."/>
            <person name="Submissions S."/>
        </authorList>
    </citation>
    <scope>NUCLEOTIDE SEQUENCE [LARGE SCALE GENOMIC DNA]</scope>
    <source>
        <strain evidence="5">JC22</strain>
    </source>
</reference>
<name>A0A285RIF9_9BACL</name>
<evidence type="ECO:0000259" key="2">
    <source>
        <dbReference type="Pfam" id="PF14341"/>
    </source>
</evidence>
<sequence length="515" mass="56346">MNPSRNLNNDQGYILFIVLVTLTIISILGLTLITTTSNSLKTSSRERENQSLYYIAESGIVMKREKIKEIVYDEYKQINSYSTCQSTTLTSTQKFECKQKTFITRLKNRLLSIQTTTAYEDFEEQLGQVPVASVDTRKISETPTELIYEIISTGSMKNSTSNSRTLSQQLTISLGGGPDAEEPVEVVESLSVMWETIPVRTNYAVYSYGQQSLGGGATIIGKICSNTNNYSISGGSSVSGGVCSKTSADYNPLPIQSKLLPAFPTNMFTSLNRLPYPANLQVAKDAYNKSLIISSGNVLADNWITNNYTMRIGNDMKFNTFTVDQNNQITLDIGNGSRNVYINDFNIKQGTLNVVGSGELNLFVKNSFYLKGILKNVGDTVKINIYYDSASVLKFTNEAQLYANLYSKTANVEFTAGSVFAGNIYSGGSSIDISGGNSSKGNFIIAPYANVKLSGGGQIRGTVISNTLTASGGTSVTYSTEFFKQPPLPSEQPPIEEEQDDADVNLVIEDRIIER</sequence>
<organism evidence="4 5">
    <name type="scientific">Ureibacillus xyleni</name>
    <dbReference type="NCBI Taxonomy" id="614648"/>
    <lineage>
        <taxon>Bacteria</taxon>
        <taxon>Bacillati</taxon>
        <taxon>Bacillota</taxon>
        <taxon>Bacilli</taxon>
        <taxon>Bacillales</taxon>
        <taxon>Caryophanaceae</taxon>
        <taxon>Ureibacillus</taxon>
    </lineage>
</organism>
<dbReference type="AlphaFoldDB" id="A0A285RIF9"/>
<evidence type="ECO:0000259" key="3">
    <source>
        <dbReference type="Pfam" id="PF23981"/>
    </source>
</evidence>
<dbReference type="Pfam" id="PF23981">
    <property type="entry name" value="DUF7305"/>
    <property type="match status" value="1"/>
</dbReference>
<evidence type="ECO:0000313" key="5">
    <source>
        <dbReference type="Proteomes" id="UP000219636"/>
    </source>
</evidence>
<evidence type="ECO:0000313" key="4">
    <source>
        <dbReference type="EMBL" id="SOB93906.1"/>
    </source>
</evidence>
<gene>
    <name evidence="4" type="ORF">SAMN05880501_101718</name>
</gene>
<feature type="domain" description="Type 4 fimbrial biogenesis protein PilX N-terminal" evidence="2">
    <location>
        <begin position="11"/>
        <end position="60"/>
    </location>
</feature>
<dbReference type="OrthoDB" id="2163447at2"/>
<keyword evidence="1" id="KW-0812">Transmembrane</keyword>
<keyword evidence="5" id="KW-1185">Reference proteome</keyword>
<keyword evidence="1" id="KW-1133">Transmembrane helix</keyword>
<dbReference type="EMBL" id="OBMQ01000001">
    <property type="protein sequence ID" value="SOB93906.1"/>
    <property type="molecule type" value="Genomic_DNA"/>
</dbReference>
<feature type="transmembrane region" description="Helical" evidence="1">
    <location>
        <begin position="12"/>
        <end position="33"/>
    </location>
</feature>
<feature type="domain" description="DUF7305" evidence="3">
    <location>
        <begin position="321"/>
        <end position="480"/>
    </location>
</feature>
<accession>A0A285RIF9</accession>
<keyword evidence="1" id="KW-0472">Membrane</keyword>
<dbReference type="Proteomes" id="UP000219636">
    <property type="component" value="Unassembled WGS sequence"/>
</dbReference>
<dbReference type="RefSeq" id="WP_097072257.1">
    <property type="nucleotide sequence ID" value="NZ_OBMQ01000001.1"/>
</dbReference>
<evidence type="ECO:0000256" key="1">
    <source>
        <dbReference type="SAM" id="Phobius"/>
    </source>
</evidence>
<dbReference type="InterPro" id="IPR025746">
    <property type="entry name" value="PilX_N_dom"/>
</dbReference>
<dbReference type="InterPro" id="IPR055729">
    <property type="entry name" value="DUF7305"/>
</dbReference>